<reference evidence="1" key="1">
    <citation type="submission" date="2022-12" db="EMBL/GenBank/DDBJ databases">
        <title>Genome sequence of HCMS5-2.</title>
        <authorList>
            <person name="Woo H."/>
        </authorList>
    </citation>
    <scope>NUCLEOTIDE SEQUENCE</scope>
    <source>
        <strain evidence="1">HCMS5-2</strain>
    </source>
</reference>
<dbReference type="PROSITE" id="PS51257">
    <property type="entry name" value="PROKAR_LIPOPROTEIN"/>
    <property type="match status" value="1"/>
</dbReference>
<gene>
    <name evidence="1" type="ORF">O0955_14380</name>
</gene>
<evidence type="ECO:0008006" key="3">
    <source>
        <dbReference type="Google" id="ProtNLM"/>
    </source>
</evidence>
<sequence>MNKRLNIFLLTVCALVLIFVISCKKTADTDPVIDQSCRASNIEDYTETTLNNAYSLTYDDYRRLIQRAGKTNTFNVVYGTDKVTVTGTNGGSLDITLKDGRAIKTAAVGTTNYEEYTYNTSGYISEVKYYEAGTLKSTYTLSYSGGNLTQIGRTDVGFIKDQTNTTTITYTTTPTNFNLQFMEPFNTMVSNFNAPYRIYGNMSIGIVTKVVNDQSVKSGAILNQTVTTNDYLYLKDSVSNYNIITNKKNIKTLTDNTIVTDVTTNLKYNIGYSCKN</sequence>
<organism evidence="1 2">
    <name type="scientific">Pedobacter punctiformis</name>
    <dbReference type="NCBI Taxonomy" id="3004097"/>
    <lineage>
        <taxon>Bacteria</taxon>
        <taxon>Pseudomonadati</taxon>
        <taxon>Bacteroidota</taxon>
        <taxon>Sphingobacteriia</taxon>
        <taxon>Sphingobacteriales</taxon>
        <taxon>Sphingobacteriaceae</taxon>
        <taxon>Pedobacter</taxon>
    </lineage>
</organism>
<evidence type="ECO:0000313" key="1">
    <source>
        <dbReference type="EMBL" id="MCZ4245193.1"/>
    </source>
</evidence>
<evidence type="ECO:0000313" key="2">
    <source>
        <dbReference type="Proteomes" id="UP001144347"/>
    </source>
</evidence>
<name>A0ABT4LDE6_9SPHI</name>
<accession>A0ABT4LDE6</accession>
<dbReference type="EMBL" id="JAPWGM010000005">
    <property type="protein sequence ID" value="MCZ4245193.1"/>
    <property type="molecule type" value="Genomic_DNA"/>
</dbReference>
<dbReference type="Proteomes" id="UP001144347">
    <property type="component" value="Unassembled WGS sequence"/>
</dbReference>
<dbReference type="RefSeq" id="WP_269428249.1">
    <property type="nucleotide sequence ID" value="NZ_JAPWGM010000005.1"/>
</dbReference>
<protein>
    <recommendedName>
        <fullName evidence="3">DUF4595 domain-containing protein</fullName>
    </recommendedName>
</protein>
<keyword evidence="2" id="KW-1185">Reference proteome</keyword>
<proteinExistence type="predicted"/>
<comment type="caution">
    <text evidence="1">The sequence shown here is derived from an EMBL/GenBank/DDBJ whole genome shotgun (WGS) entry which is preliminary data.</text>
</comment>